<reference evidence="14 15" key="1">
    <citation type="submission" date="2019-08" db="EMBL/GenBank/DDBJ databases">
        <authorList>
            <person name="Alioto T."/>
            <person name="Alioto T."/>
            <person name="Gomez Garrido J."/>
        </authorList>
    </citation>
    <scope>NUCLEOTIDE SEQUENCE [LARGE SCALE GENOMIC DNA]</scope>
</reference>
<dbReference type="PRINTS" id="PR00727">
    <property type="entry name" value="LEADERPTASE"/>
</dbReference>
<feature type="active site" evidence="11">
    <location>
        <position position="82"/>
    </location>
</feature>
<feature type="active site" evidence="11">
    <location>
        <position position="34"/>
    </location>
</feature>
<proteinExistence type="inferred from homology"/>
<feature type="domain" description="Peptidase S26" evidence="13">
    <location>
        <begin position="103"/>
        <end position="144"/>
    </location>
</feature>
<dbReference type="InterPro" id="IPR019533">
    <property type="entry name" value="Peptidase_S26"/>
</dbReference>
<dbReference type="GO" id="GO:0042720">
    <property type="term" value="C:mitochondrial inner membrane peptidase complex"/>
    <property type="evidence" value="ECO:0007669"/>
    <property type="project" value="InterPro"/>
</dbReference>
<evidence type="ECO:0000256" key="3">
    <source>
        <dbReference type="ARBA" id="ARBA00011805"/>
    </source>
</evidence>
<evidence type="ECO:0000256" key="5">
    <source>
        <dbReference type="ARBA" id="ARBA00022692"/>
    </source>
</evidence>
<dbReference type="OrthoDB" id="9996127at2759"/>
<dbReference type="PANTHER" id="PTHR46041:SF2">
    <property type="entry name" value="MITOCHONDRIAL INNER MEMBRANE PROTEASE SUBUNIT 2"/>
    <property type="match status" value="1"/>
</dbReference>
<dbReference type="InterPro" id="IPR000223">
    <property type="entry name" value="Pept_S26A_signal_pept_1"/>
</dbReference>
<evidence type="ECO:0000256" key="2">
    <source>
        <dbReference type="ARBA" id="ARBA00007066"/>
    </source>
</evidence>
<comment type="similarity">
    <text evidence="2">Belongs to the peptidase S26 family. IMP2 subfamily.</text>
</comment>
<dbReference type="InterPro" id="IPR019758">
    <property type="entry name" value="Pept_S26A_signal_pept_1_CS"/>
</dbReference>
<evidence type="ECO:0000256" key="10">
    <source>
        <dbReference type="ARBA" id="ARBA00023136"/>
    </source>
</evidence>
<keyword evidence="4 12" id="KW-0645">Protease</keyword>
<accession>A0A5E4NJ02</accession>
<evidence type="ECO:0000256" key="12">
    <source>
        <dbReference type="RuleBase" id="RU362041"/>
    </source>
</evidence>
<evidence type="ECO:0000256" key="11">
    <source>
        <dbReference type="PIRSR" id="PIRSR600223-1"/>
    </source>
</evidence>
<dbReference type="CDD" id="cd06530">
    <property type="entry name" value="S26_SPase_I"/>
    <property type="match status" value="1"/>
</dbReference>
<evidence type="ECO:0000259" key="13">
    <source>
        <dbReference type="Pfam" id="PF10502"/>
    </source>
</evidence>
<dbReference type="FunFam" id="2.10.109.10:FF:000005">
    <property type="entry name" value="Mitochondrial inner membrane protease subunit"/>
    <property type="match status" value="1"/>
</dbReference>
<evidence type="ECO:0000313" key="15">
    <source>
        <dbReference type="Proteomes" id="UP000325440"/>
    </source>
</evidence>
<sequence>MALWRRVKNIFFGIAIGHTVTNTFGTVARVDGISMQPTLNPTLSTSSDMVFLSYLPVRFDSIKRGDLIVAISPRNPNEIIVKRVIGLEGDVVKLKRKQDDSMRKVVPKGYYWIEGDHKGHSYDSTSFGPISKGLVIAKVPAIVWPPSRWQLIQSEVHK</sequence>
<gene>
    <name evidence="14" type="ORF">CINCED_3A004962</name>
</gene>
<name>A0A5E4NJ02_9HEMI</name>
<dbReference type="GO" id="GO:0006465">
    <property type="term" value="P:signal peptide processing"/>
    <property type="evidence" value="ECO:0007669"/>
    <property type="project" value="InterPro"/>
</dbReference>
<evidence type="ECO:0000256" key="4">
    <source>
        <dbReference type="ARBA" id="ARBA00022670"/>
    </source>
</evidence>
<keyword evidence="7 12" id="KW-0378">Hydrolase</keyword>
<dbReference type="PROSITE" id="PS00761">
    <property type="entry name" value="SPASE_I_3"/>
    <property type="match status" value="1"/>
</dbReference>
<dbReference type="InterPro" id="IPR037730">
    <property type="entry name" value="IMP2"/>
</dbReference>
<feature type="domain" description="Peptidase S26" evidence="13">
    <location>
        <begin position="5"/>
        <end position="97"/>
    </location>
</feature>
<comment type="subcellular location">
    <subcellularLocation>
        <location evidence="1">Mitochondrion inner membrane</location>
        <topology evidence="1">Single-pass membrane protein</topology>
    </subcellularLocation>
</comment>
<dbReference type="SUPFAM" id="SSF51306">
    <property type="entry name" value="LexA/Signal peptidase"/>
    <property type="match status" value="1"/>
</dbReference>
<keyword evidence="8" id="KW-1133">Transmembrane helix</keyword>
<comment type="subunit">
    <text evidence="3">Heterodimer of 2 subunits, IMMPL1 and IMMPL2.</text>
</comment>
<keyword evidence="5" id="KW-0812">Transmembrane</keyword>
<dbReference type="GO" id="GO:0004252">
    <property type="term" value="F:serine-type endopeptidase activity"/>
    <property type="evidence" value="ECO:0007669"/>
    <property type="project" value="InterPro"/>
</dbReference>
<dbReference type="Proteomes" id="UP000325440">
    <property type="component" value="Unassembled WGS sequence"/>
</dbReference>
<keyword evidence="6 12" id="KW-0999">Mitochondrion inner membrane</keyword>
<keyword evidence="10" id="KW-0472">Membrane</keyword>
<dbReference type="GO" id="GO:0006627">
    <property type="term" value="P:protein processing involved in protein targeting to mitochondrion"/>
    <property type="evidence" value="ECO:0007669"/>
    <property type="project" value="InterPro"/>
</dbReference>
<protein>
    <recommendedName>
        <fullName evidence="12">Mitochondrial inner membrane protease subunit</fullName>
        <ecNumber evidence="12">3.4.21.-</ecNumber>
    </recommendedName>
</protein>
<evidence type="ECO:0000256" key="6">
    <source>
        <dbReference type="ARBA" id="ARBA00022792"/>
    </source>
</evidence>
<dbReference type="Gene3D" id="2.10.109.10">
    <property type="entry name" value="Umud Fragment, subunit A"/>
    <property type="match status" value="1"/>
</dbReference>
<evidence type="ECO:0000256" key="9">
    <source>
        <dbReference type="ARBA" id="ARBA00023128"/>
    </source>
</evidence>
<evidence type="ECO:0000313" key="14">
    <source>
        <dbReference type="EMBL" id="VVC44779.1"/>
    </source>
</evidence>
<dbReference type="EMBL" id="CABPRJ010002387">
    <property type="protein sequence ID" value="VVC44779.1"/>
    <property type="molecule type" value="Genomic_DNA"/>
</dbReference>
<keyword evidence="9 12" id="KW-0496">Mitochondrion</keyword>
<dbReference type="InterPro" id="IPR036286">
    <property type="entry name" value="LexA/Signal_pep-like_sf"/>
</dbReference>
<dbReference type="AlphaFoldDB" id="A0A5E4NJ02"/>
<evidence type="ECO:0000256" key="7">
    <source>
        <dbReference type="ARBA" id="ARBA00022801"/>
    </source>
</evidence>
<evidence type="ECO:0000256" key="8">
    <source>
        <dbReference type="ARBA" id="ARBA00022989"/>
    </source>
</evidence>
<dbReference type="Pfam" id="PF10502">
    <property type="entry name" value="Peptidase_S26"/>
    <property type="match status" value="2"/>
</dbReference>
<evidence type="ECO:0000256" key="1">
    <source>
        <dbReference type="ARBA" id="ARBA00004434"/>
    </source>
</evidence>
<dbReference type="PANTHER" id="PTHR46041">
    <property type="entry name" value="MITOCHONDRIAL INNER MEMBRANE PROTEASE SUBUNIT 2"/>
    <property type="match status" value="1"/>
</dbReference>
<dbReference type="EC" id="3.4.21.-" evidence="12"/>
<organism evidence="14 15">
    <name type="scientific">Cinara cedri</name>
    <dbReference type="NCBI Taxonomy" id="506608"/>
    <lineage>
        <taxon>Eukaryota</taxon>
        <taxon>Metazoa</taxon>
        <taxon>Ecdysozoa</taxon>
        <taxon>Arthropoda</taxon>
        <taxon>Hexapoda</taxon>
        <taxon>Insecta</taxon>
        <taxon>Pterygota</taxon>
        <taxon>Neoptera</taxon>
        <taxon>Paraneoptera</taxon>
        <taxon>Hemiptera</taxon>
        <taxon>Sternorrhyncha</taxon>
        <taxon>Aphidomorpha</taxon>
        <taxon>Aphidoidea</taxon>
        <taxon>Aphididae</taxon>
        <taxon>Lachninae</taxon>
        <taxon>Cinara</taxon>
    </lineage>
</organism>
<dbReference type="NCBIfam" id="TIGR02227">
    <property type="entry name" value="sigpep_I_bact"/>
    <property type="match status" value="1"/>
</dbReference>
<keyword evidence="15" id="KW-1185">Reference proteome</keyword>